<evidence type="ECO:0000259" key="2">
    <source>
        <dbReference type="Pfam" id="PF02470"/>
    </source>
</evidence>
<dbReference type="EMBL" id="FOBS01000027">
    <property type="protein sequence ID" value="SEM61818.1"/>
    <property type="molecule type" value="Genomic_DNA"/>
</dbReference>
<protein>
    <submittedName>
        <fullName evidence="3">Phospholipid/cholesterol/gamma-HCH transport system substrate-binding protein</fullName>
    </submittedName>
</protein>
<organism evidence="3 4">
    <name type="scientific">Syntrophus gentianae</name>
    <dbReference type="NCBI Taxonomy" id="43775"/>
    <lineage>
        <taxon>Bacteria</taxon>
        <taxon>Pseudomonadati</taxon>
        <taxon>Thermodesulfobacteriota</taxon>
        <taxon>Syntrophia</taxon>
        <taxon>Syntrophales</taxon>
        <taxon>Syntrophaceae</taxon>
        <taxon>Syntrophus</taxon>
    </lineage>
</organism>
<keyword evidence="4" id="KW-1185">Reference proteome</keyword>
<evidence type="ECO:0000256" key="1">
    <source>
        <dbReference type="SAM" id="Phobius"/>
    </source>
</evidence>
<feature type="transmembrane region" description="Helical" evidence="1">
    <location>
        <begin position="9"/>
        <end position="29"/>
    </location>
</feature>
<name>A0A1H7ZW65_9BACT</name>
<keyword evidence="1" id="KW-0812">Transmembrane</keyword>
<sequence length="317" mass="35145">MFRNIEYKVGLFILITSALIITSIGYVAYKKEVFSRVDTYTLSSFSGEDLTVGMPVLLSGYKIGRVDALELGSDGRILIRIKIPHRHAKWLRKDSVFIINKPLFGDPRIVLSVGKMSSPPLSTEAVKEVVVANDINETIKKLEPVVERLNRITINIETLTANLADPKGDVNQILRHTETLTERLSRTESLLDLAVGNPDTVSAVQGALQNTEEITTDMSRILKTVDAMAVKSDEALYGKNGIFPSLRTLLVDLVGKLVKLDQFIIHLNNVGANVDASTKDLSVLRRDIDETVSTLNGLVKEIDRKIPFKKDPQIKLP</sequence>
<accession>A0A1H7ZW65</accession>
<evidence type="ECO:0000313" key="3">
    <source>
        <dbReference type="EMBL" id="SEM61818.1"/>
    </source>
</evidence>
<dbReference type="PANTHER" id="PTHR33371:SF4">
    <property type="entry name" value="INTERMEMBRANE PHOSPHOLIPID TRANSPORT SYSTEM BINDING PROTEIN MLAD"/>
    <property type="match status" value="1"/>
</dbReference>
<reference evidence="3 4" key="1">
    <citation type="submission" date="2016-10" db="EMBL/GenBank/DDBJ databases">
        <authorList>
            <person name="de Groot N.N."/>
        </authorList>
    </citation>
    <scope>NUCLEOTIDE SEQUENCE [LARGE SCALE GENOMIC DNA]</scope>
    <source>
        <strain evidence="3 4">DSM 8423</strain>
    </source>
</reference>
<dbReference type="AlphaFoldDB" id="A0A1H7ZW65"/>
<gene>
    <name evidence="3" type="ORF">SAMN04489760_12719</name>
</gene>
<dbReference type="OrthoDB" id="8579797at2"/>
<dbReference type="Proteomes" id="UP000198744">
    <property type="component" value="Unassembled WGS sequence"/>
</dbReference>
<keyword evidence="1" id="KW-0472">Membrane</keyword>
<dbReference type="RefSeq" id="WP_093884362.1">
    <property type="nucleotide sequence ID" value="NZ_FOBS01000027.1"/>
</dbReference>
<dbReference type="Pfam" id="PF02470">
    <property type="entry name" value="MlaD"/>
    <property type="match status" value="1"/>
</dbReference>
<proteinExistence type="predicted"/>
<feature type="domain" description="Mce/MlaD" evidence="2">
    <location>
        <begin position="39"/>
        <end position="101"/>
    </location>
</feature>
<dbReference type="PANTHER" id="PTHR33371">
    <property type="entry name" value="INTERMEMBRANE PHOSPHOLIPID TRANSPORT SYSTEM BINDING PROTEIN MLAD-RELATED"/>
    <property type="match status" value="1"/>
</dbReference>
<keyword evidence="1" id="KW-1133">Transmembrane helix</keyword>
<evidence type="ECO:0000313" key="4">
    <source>
        <dbReference type="Proteomes" id="UP000198744"/>
    </source>
</evidence>
<dbReference type="STRING" id="43775.SAMN04489760_12719"/>
<dbReference type="InterPro" id="IPR003399">
    <property type="entry name" value="Mce/MlaD"/>
</dbReference>
<dbReference type="InterPro" id="IPR052336">
    <property type="entry name" value="MlaD_Phospholipid_Transporter"/>
</dbReference>